<organism evidence="2">
    <name type="scientific">Mucor ambiguus</name>
    <dbReference type="NCBI Taxonomy" id="91626"/>
    <lineage>
        <taxon>Eukaryota</taxon>
        <taxon>Fungi</taxon>
        <taxon>Fungi incertae sedis</taxon>
        <taxon>Mucoromycota</taxon>
        <taxon>Mucoromycotina</taxon>
        <taxon>Mucoromycetes</taxon>
        <taxon>Mucorales</taxon>
        <taxon>Mucorineae</taxon>
        <taxon>Mucoraceae</taxon>
        <taxon>Mucor</taxon>
    </lineage>
</organism>
<dbReference type="Proteomes" id="UP000053815">
    <property type="component" value="Unassembled WGS sequence"/>
</dbReference>
<feature type="compositionally biased region" description="Polar residues" evidence="1">
    <location>
        <begin position="261"/>
        <end position="278"/>
    </location>
</feature>
<feature type="compositionally biased region" description="Basic and acidic residues" evidence="1">
    <location>
        <begin position="229"/>
        <end position="246"/>
    </location>
</feature>
<feature type="region of interest" description="Disordered" evidence="1">
    <location>
        <begin position="66"/>
        <end position="118"/>
    </location>
</feature>
<evidence type="ECO:0000256" key="1">
    <source>
        <dbReference type="SAM" id="MobiDB-lite"/>
    </source>
</evidence>
<name>A0A0C9LWT7_9FUNG</name>
<keyword evidence="3" id="KW-1185">Reference proteome</keyword>
<dbReference type="AlphaFoldDB" id="A0A0C9LWT7"/>
<protein>
    <submittedName>
        <fullName evidence="2">Uncharacterized protein</fullName>
    </submittedName>
</protein>
<feature type="compositionally biased region" description="Basic and acidic residues" evidence="1">
    <location>
        <begin position="67"/>
        <end position="85"/>
    </location>
</feature>
<proteinExistence type="predicted"/>
<feature type="compositionally biased region" description="Basic and acidic residues" evidence="1">
    <location>
        <begin position="292"/>
        <end position="303"/>
    </location>
</feature>
<reference evidence="2" key="1">
    <citation type="submission" date="2014-09" db="EMBL/GenBank/DDBJ databases">
        <title>Draft genome sequence of an oleaginous Mucoromycotina fungus Mucor ambiguus NBRC6742.</title>
        <authorList>
            <person name="Takeda I."/>
            <person name="Yamane N."/>
            <person name="Morita T."/>
            <person name="Tamano K."/>
            <person name="Machida M."/>
            <person name="Baker S."/>
            <person name="Koike H."/>
        </authorList>
    </citation>
    <scope>NUCLEOTIDE SEQUENCE</scope>
    <source>
        <strain evidence="2">NBRC 6742</strain>
    </source>
</reference>
<sequence length="303" mass="34334">MPHPAVLAAIVVGGVAALGLAIYKQLQEQENYYQYQQQNYNSRQQHRNMFRHSNDFELDQDFMAEEDDKKDGKKGDPYRLHHDTTQLRSRKTYTKDFSDHEDGASSYNEKKSATSSLDQDQFELAELESSIAERKRRLMAEQAFLDKEEESIRNRRLVLQREEQGLYQAAASSPNEETGSSVSAVDVLDPFANHFAYSGNDDSDDDSYYQHGHGNNNSSGENTAILINSKREESESNSVHESDHSNHMYASNLQFPDASQVIVTDSEAGTSVNSSRAVSDSEESWDAVSENEWARHSDSEFEH</sequence>
<dbReference type="OrthoDB" id="2284433at2759"/>
<evidence type="ECO:0000313" key="2">
    <source>
        <dbReference type="EMBL" id="GAN09095.1"/>
    </source>
</evidence>
<feature type="compositionally biased region" description="Basic and acidic residues" evidence="1">
    <location>
        <begin position="93"/>
        <end position="112"/>
    </location>
</feature>
<gene>
    <name evidence="2" type="ORF">MAM1_0243c08617</name>
</gene>
<evidence type="ECO:0000313" key="3">
    <source>
        <dbReference type="Proteomes" id="UP000053815"/>
    </source>
</evidence>
<feature type="region of interest" description="Disordered" evidence="1">
    <location>
        <begin position="196"/>
        <end position="303"/>
    </location>
</feature>
<feature type="compositionally biased region" description="Low complexity" evidence="1">
    <location>
        <begin position="209"/>
        <end position="220"/>
    </location>
</feature>
<accession>A0A0C9LWT7</accession>
<dbReference type="EMBL" id="DF836532">
    <property type="protein sequence ID" value="GAN09095.1"/>
    <property type="molecule type" value="Genomic_DNA"/>
</dbReference>